<keyword evidence="4" id="KW-0274">FAD</keyword>
<evidence type="ECO:0000256" key="5">
    <source>
        <dbReference type="ARBA" id="ARBA00023002"/>
    </source>
</evidence>
<dbReference type="GO" id="GO:0016780">
    <property type="term" value="F:phosphotransferase activity, for other substituted phosphate groups"/>
    <property type="evidence" value="ECO:0007669"/>
    <property type="project" value="InterPro"/>
</dbReference>
<reference evidence="9 10" key="1">
    <citation type="submission" date="2018-05" db="EMBL/GenBank/DDBJ databases">
        <title>Genomic Encyclopedia of Archaeal and Bacterial Type Strains, Phase II (KMG-II): from individual species to whole genera.</title>
        <authorList>
            <person name="Goeker M."/>
        </authorList>
    </citation>
    <scope>NUCLEOTIDE SEQUENCE [LARGE SCALE GENOMIC DNA]</scope>
    <source>
        <strain evidence="9 10">DSM 45184</strain>
    </source>
</reference>
<accession>A0A316EW33</accession>
<dbReference type="PANTHER" id="PTHR42877">
    <property type="entry name" value="L-ORNITHINE N(5)-MONOOXYGENASE-RELATED"/>
    <property type="match status" value="1"/>
</dbReference>
<protein>
    <submittedName>
        <fullName evidence="9">CDP-diacylglycerol--serine O-phosphatidyltransferase</fullName>
    </submittedName>
</protein>
<dbReference type="GO" id="GO:0004499">
    <property type="term" value="F:N,N-dimethylaniline monooxygenase activity"/>
    <property type="evidence" value="ECO:0007669"/>
    <property type="project" value="InterPro"/>
</dbReference>
<evidence type="ECO:0000256" key="7">
    <source>
        <dbReference type="SAM" id="MobiDB-lite"/>
    </source>
</evidence>
<dbReference type="InterPro" id="IPR036188">
    <property type="entry name" value="FAD/NAD-bd_sf"/>
</dbReference>
<sequence>MPIRQRFVREQSLGPRSAGQRSLSRRPVGTPGAAAVVPTARGPARWLGTLLPGDPTPGRLLRFAVVNLCTVSVLLLGAYAILLASSGELRWAAACLLGCFCLDGLDGALARRFGVDSPFGAQMDSLADLCGFGVATPLLAYHWLHGTASAYAIGLACAMLAACAMVRLARFNVVPKQVRHFSGLPAAMPPVILAGAILLDVEPAGGHIGLISGLAVLMITTVPYTKFAPLLTLPRWVWPATGAALVVRPTATLGTMIAGYLVSGPVLSIVRRFARSVPAAAGPQPARSASATVAARDPVRSHVRIAIVGAGFAGLGMAIRLKQSGIDDFVVLERAGEVGGTWRDSVYPGAASDVPSNLYSYSFAPDPNWTRTFPTQPEIQSYLNRCAVQFGLDRHLRAGQEMLTSEWVDDAAHWRVDTPAGSLTADVLVVATGPLSKPALPYLPGLERFTGAAFHSATWDPSYDLRGKRVAVIGTGASAVQFIPEIQPEAAELFVFQRTPPWVIPRWDRHKTDLEQGIYRRLPIVQRLARTLVYLWRETLLLSLTSGQSMLKPAEWLARRHLHRQVEDPSLREALTPDYRLGCKRVVLSNTYYPAVSQPNTRLVRSEIREVRPDSIVCADGSEHLVDAIIFSTGFESANMPIAARLRGRDGRLLADDWRDGAQAYLGTAVSGYPNLFMLLGPNSVSGQNSSLLTMEAQVEYIVEAVHLMQRTGVVAVEVSREAQASFVSDVHRRSIGTVWVSGCRNWYLDARGRNTTLWPGLTRSFRQRTRRFDVENYVVHAGVRKPPPAASAGGGVRTPVND</sequence>
<feature type="transmembrane region" description="Helical" evidence="8">
    <location>
        <begin position="60"/>
        <end position="83"/>
    </location>
</feature>
<dbReference type="PANTHER" id="PTHR42877:SF4">
    <property type="entry name" value="FAD_NAD(P)-BINDING DOMAIN-CONTAINING PROTEIN-RELATED"/>
    <property type="match status" value="1"/>
</dbReference>
<comment type="caution">
    <text evidence="9">The sequence shown here is derived from an EMBL/GenBank/DDBJ whole genome shotgun (WGS) entry which is preliminary data.</text>
</comment>
<evidence type="ECO:0000256" key="1">
    <source>
        <dbReference type="ARBA" id="ARBA00010139"/>
    </source>
</evidence>
<evidence type="ECO:0000256" key="6">
    <source>
        <dbReference type="RuleBase" id="RU003750"/>
    </source>
</evidence>
<feature type="transmembrane region" description="Helical" evidence="8">
    <location>
        <begin position="150"/>
        <end position="169"/>
    </location>
</feature>
<evidence type="ECO:0000256" key="2">
    <source>
        <dbReference type="ARBA" id="ARBA00022630"/>
    </source>
</evidence>
<keyword evidence="8" id="KW-0472">Membrane</keyword>
<dbReference type="InterPro" id="IPR048254">
    <property type="entry name" value="CDP_ALCOHOL_P_TRANSF_CS"/>
</dbReference>
<keyword evidence="2" id="KW-0285">Flavoprotein</keyword>
<dbReference type="Proteomes" id="UP000245697">
    <property type="component" value="Unassembled WGS sequence"/>
</dbReference>
<dbReference type="GO" id="GO:0050661">
    <property type="term" value="F:NADP binding"/>
    <property type="evidence" value="ECO:0007669"/>
    <property type="project" value="InterPro"/>
</dbReference>
<keyword evidence="8" id="KW-0812">Transmembrane</keyword>
<dbReference type="GO" id="GO:0016020">
    <property type="term" value="C:membrane"/>
    <property type="evidence" value="ECO:0007669"/>
    <property type="project" value="InterPro"/>
</dbReference>
<feature type="transmembrane region" description="Helical" evidence="8">
    <location>
        <begin position="205"/>
        <end position="224"/>
    </location>
</feature>
<dbReference type="InterPro" id="IPR051209">
    <property type="entry name" value="FAD-bind_Monooxygenase_sf"/>
</dbReference>
<dbReference type="GO" id="GO:0050660">
    <property type="term" value="F:flavin adenine dinucleotide binding"/>
    <property type="evidence" value="ECO:0007669"/>
    <property type="project" value="InterPro"/>
</dbReference>
<feature type="transmembrane region" description="Helical" evidence="8">
    <location>
        <begin position="181"/>
        <end position="199"/>
    </location>
</feature>
<keyword evidence="5" id="KW-0560">Oxidoreductase</keyword>
<dbReference type="InterPro" id="IPR043130">
    <property type="entry name" value="CDP-OH_PTrfase_TM_dom"/>
</dbReference>
<dbReference type="Pfam" id="PF00743">
    <property type="entry name" value="FMO-like"/>
    <property type="match status" value="1"/>
</dbReference>
<evidence type="ECO:0000313" key="10">
    <source>
        <dbReference type="Proteomes" id="UP000245697"/>
    </source>
</evidence>
<dbReference type="SUPFAM" id="SSF51905">
    <property type="entry name" value="FAD/NAD(P)-binding domain"/>
    <property type="match status" value="2"/>
</dbReference>
<keyword evidence="10" id="KW-1185">Reference proteome</keyword>
<dbReference type="InterPro" id="IPR020946">
    <property type="entry name" value="Flavin_mOase-like"/>
</dbReference>
<dbReference type="Gene3D" id="3.50.50.60">
    <property type="entry name" value="FAD/NAD(P)-binding domain"/>
    <property type="match status" value="3"/>
</dbReference>
<evidence type="ECO:0000256" key="8">
    <source>
        <dbReference type="SAM" id="Phobius"/>
    </source>
</evidence>
<organism evidence="9 10">
    <name type="scientific">Actinoplanes xinjiangensis</name>
    <dbReference type="NCBI Taxonomy" id="512350"/>
    <lineage>
        <taxon>Bacteria</taxon>
        <taxon>Bacillati</taxon>
        <taxon>Actinomycetota</taxon>
        <taxon>Actinomycetes</taxon>
        <taxon>Micromonosporales</taxon>
        <taxon>Micromonosporaceae</taxon>
        <taxon>Actinoplanes</taxon>
    </lineage>
</organism>
<feature type="transmembrane region" description="Helical" evidence="8">
    <location>
        <begin position="236"/>
        <end position="262"/>
    </location>
</feature>
<dbReference type="AlphaFoldDB" id="A0A316EW33"/>
<keyword evidence="3 6" id="KW-0808">Transferase</keyword>
<dbReference type="GO" id="GO:0008654">
    <property type="term" value="P:phospholipid biosynthetic process"/>
    <property type="evidence" value="ECO:0007669"/>
    <property type="project" value="InterPro"/>
</dbReference>
<dbReference type="EMBL" id="QGGR01000024">
    <property type="protein sequence ID" value="PWK36045.1"/>
    <property type="molecule type" value="Genomic_DNA"/>
</dbReference>
<dbReference type="Gene3D" id="1.20.120.1760">
    <property type="match status" value="1"/>
</dbReference>
<dbReference type="PRINTS" id="PR00469">
    <property type="entry name" value="PNDRDTASEII"/>
</dbReference>
<evidence type="ECO:0000313" key="9">
    <source>
        <dbReference type="EMBL" id="PWK36045.1"/>
    </source>
</evidence>
<comment type="similarity">
    <text evidence="1">Belongs to the FAD-binding monooxygenase family.</text>
</comment>
<gene>
    <name evidence="9" type="ORF">BC793_12426</name>
</gene>
<evidence type="ECO:0000256" key="3">
    <source>
        <dbReference type="ARBA" id="ARBA00022679"/>
    </source>
</evidence>
<name>A0A316EW33_9ACTN</name>
<proteinExistence type="inferred from homology"/>
<dbReference type="InterPro" id="IPR000462">
    <property type="entry name" value="CDP-OH_P_trans"/>
</dbReference>
<keyword evidence="8" id="KW-1133">Transmembrane helix</keyword>
<evidence type="ECO:0000256" key="4">
    <source>
        <dbReference type="ARBA" id="ARBA00022827"/>
    </source>
</evidence>
<comment type="similarity">
    <text evidence="6">Belongs to the CDP-alcohol phosphatidyltransferase class-I family.</text>
</comment>
<dbReference type="PROSITE" id="PS00379">
    <property type="entry name" value="CDP_ALCOHOL_P_TRANSF"/>
    <property type="match status" value="1"/>
</dbReference>
<dbReference type="Pfam" id="PF01066">
    <property type="entry name" value="CDP-OH_P_transf"/>
    <property type="match status" value="1"/>
</dbReference>
<feature type="region of interest" description="Disordered" evidence="7">
    <location>
        <begin position="11"/>
        <end position="32"/>
    </location>
</feature>